<dbReference type="Proteomes" id="UP000289260">
    <property type="component" value="Chromosome"/>
</dbReference>
<dbReference type="InterPro" id="IPR028098">
    <property type="entry name" value="Glyco_trans_4-like_N"/>
</dbReference>
<keyword evidence="2 5" id="KW-0808">Transferase</keyword>
<dbReference type="EMBL" id="CP035806">
    <property type="protein sequence ID" value="QBE50291.1"/>
    <property type="molecule type" value="Genomic_DNA"/>
</dbReference>
<evidence type="ECO:0000256" key="1">
    <source>
        <dbReference type="ARBA" id="ARBA00022676"/>
    </source>
</evidence>
<keyword evidence="6" id="KW-1185">Reference proteome</keyword>
<dbReference type="OrthoDB" id="8878585at2"/>
<reference evidence="5 6" key="1">
    <citation type="submission" date="2019-02" db="EMBL/GenBank/DDBJ databases">
        <authorList>
            <person name="Sun L."/>
            <person name="Pan D."/>
            <person name="Wu X."/>
        </authorList>
    </citation>
    <scope>NUCLEOTIDE SEQUENCE [LARGE SCALE GENOMIC DNA]</scope>
    <source>
        <strain evidence="5 6">JW-1</strain>
    </source>
</reference>
<dbReference type="Gene3D" id="3.40.50.2000">
    <property type="entry name" value="Glycogen Phosphorylase B"/>
    <property type="match status" value="2"/>
</dbReference>
<feature type="domain" description="Glycosyl transferase family 1" evidence="3">
    <location>
        <begin position="174"/>
        <end position="323"/>
    </location>
</feature>
<dbReference type="AlphaFoldDB" id="A0A4P6KJJ7"/>
<dbReference type="KEGG" id="ltr:EVS81_09920"/>
<dbReference type="PANTHER" id="PTHR12526">
    <property type="entry name" value="GLYCOSYLTRANSFERASE"/>
    <property type="match status" value="1"/>
</dbReference>
<keyword evidence="1" id="KW-0328">Glycosyltransferase</keyword>
<protein>
    <submittedName>
        <fullName evidence="5">Glycosyltransferase</fullName>
    </submittedName>
</protein>
<evidence type="ECO:0000313" key="5">
    <source>
        <dbReference type="EMBL" id="QBE50291.1"/>
    </source>
</evidence>
<dbReference type="GO" id="GO:0016757">
    <property type="term" value="F:glycosyltransferase activity"/>
    <property type="evidence" value="ECO:0007669"/>
    <property type="project" value="UniProtKB-KW"/>
</dbReference>
<dbReference type="Pfam" id="PF00534">
    <property type="entry name" value="Glycos_transf_1"/>
    <property type="match status" value="1"/>
</dbReference>
<dbReference type="SUPFAM" id="SSF53756">
    <property type="entry name" value="UDP-Glycosyltransferase/glycogen phosphorylase"/>
    <property type="match status" value="1"/>
</dbReference>
<dbReference type="PANTHER" id="PTHR12526:SF638">
    <property type="entry name" value="SPORE COAT PROTEIN SA"/>
    <property type="match status" value="1"/>
</dbReference>
<feature type="domain" description="Glycosyltransferase subfamily 4-like N-terminal" evidence="4">
    <location>
        <begin position="6"/>
        <end position="161"/>
    </location>
</feature>
<evidence type="ECO:0000259" key="3">
    <source>
        <dbReference type="Pfam" id="PF00534"/>
    </source>
</evidence>
<gene>
    <name evidence="5" type="ORF">EVS81_09920</name>
</gene>
<sequence length="359" mass="38474">MFLESIAGLREAGFDVVVALPARGPLVPAVQAIGARVVLLPMLVLRKALLRPSGWAALARDGVRGFVAARRLLRKVRPAVVYVSTITLPHWPIAARLAGARVVAHVHEAEGSVNRWVNTAAYLPLAAAHTVIVNSRYSRAILGASVPPLLQRSTVIHNGVESPRDPEPPRAELTGPTRICYVGRLSPRKGPDLVLDAARLLARDGTPVRVTLLGSVFPGNEWYERELRDAAAALPEEIEVRFAGFDPHIWPHLADSDVVVVPSRLDESFGNTAVEGVLALRPVIASDIAGLREAVGTYPTAHLVAPGDAAALAEALARVRGDWAVLRERAADGRARALARHAPEQYRRAIGRAAAGTHD</sequence>
<dbReference type="Pfam" id="PF13439">
    <property type="entry name" value="Glyco_transf_4"/>
    <property type="match status" value="1"/>
</dbReference>
<evidence type="ECO:0000259" key="4">
    <source>
        <dbReference type="Pfam" id="PF13439"/>
    </source>
</evidence>
<organism evidence="5 6">
    <name type="scientific">Leucobacter triazinivorans</name>
    <dbReference type="NCBI Taxonomy" id="1784719"/>
    <lineage>
        <taxon>Bacteria</taxon>
        <taxon>Bacillati</taxon>
        <taxon>Actinomycetota</taxon>
        <taxon>Actinomycetes</taxon>
        <taxon>Micrococcales</taxon>
        <taxon>Microbacteriaceae</taxon>
        <taxon>Leucobacter</taxon>
    </lineage>
</organism>
<evidence type="ECO:0000313" key="6">
    <source>
        <dbReference type="Proteomes" id="UP000289260"/>
    </source>
</evidence>
<proteinExistence type="predicted"/>
<dbReference type="InterPro" id="IPR001296">
    <property type="entry name" value="Glyco_trans_1"/>
</dbReference>
<name>A0A4P6KJJ7_9MICO</name>
<evidence type="ECO:0000256" key="2">
    <source>
        <dbReference type="ARBA" id="ARBA00022679"/>
    </source>
</evidence>
<accession>A0A4P6KJJ7</accession>